<feature type="region of interest" description="Disordered" evidence="1">
    <location>
        <begin position="1"/>
        <end position="46"/>
    </location>
</feature>
<feature type="compositionally biased region" description="Basic and acidic residues" evidence="1">
    <location>
        <begin position="1"/>
        <end position="19"/>
    </location>
</feature>
<feature type="compositionally biased region" description="Basic and acidic residues" evidence="1">
    <location>
        <begin position="412"/>
        <end position="433"/>
    </location>
</feature>
<dbReference type="Pfam" id="PF13180">
    <property type="entry name" value="PDZ_2"/>
    <property type="match status" value="1"/>
</dbReference>
<feature type="compositionally biased region" description="Basic residues" evidence="1">
    <location>
        <begin position="400"/>
        <end position="411"/>
    </location>
</feature>
<dbReference type="InterPro" id="IPR001478">
    <property type="entry name" value="PDZ"/>
</dbReference>
<dbReference type="STRING" id="34508.A0A4U5MEL4"/>
<feature type="domain" description="PDZ" evidence="2">
    <location>
        <begin position="176"/>
        <end position="246"/>
    </location>
</feature>
<accession>A0A4U5MEL4</accession>
<dbReference type="InterPro" id="IPR040264">
    <property type="entry name" value="T15H9.4-like"/>
</dbReference>
<reference evidence="3 4" key="1">
    <citation type="journal article" date="2015" name="Genome Biol.">
        <title>Comparative genomics of Steinernema reveals deeply conserved gene regulatory networks.</title>
        <authorList>
            <person name="Dillman A.R."/>
            <person name="Macchietto M."/>
            <person name="Porter C.F."/>
            <person name="Rogers A."/>
            <person name="Williams B."/>
            <person name="Antoshechkin I."/>
            <person name="Lee M.M."/>
            <person name="Goodwin Z."/>
            <person name="Lu X."/>
            <person name="Lewis E.E."/>
            <person name="Goodrich-Blair H."/>
            <person name="Stock S.P."/>
            <person name="Adams B.J."/>
            <person name="Sternberg P.W."/>
            <person name="Mortazavi A."/>
        </authorList>
    </citation>
    <scope>NUCLEOTIDE SEQUENCE [LARGE SCALE GENOMIC DNA]</scope>
    <source>
        <strain evidence="3 4">ALL</strain>
    </source>
</reference>
<evidence type="ECO:0000256" key="1">
    <source>
        <dbReference type="SAM" id="MobiDB-lite"/>
    </source>
</evidence>
<evidence type="ECO:0000313" key="4">
    <source>
        <dbReference type="Proteomes" id="UP000298663"/>
    </source>
</evidence>
<evidence type="ECO:0000259" key="2">
    <source>
        <dbReference type="SMART" id="SM00228"/>
    </source>
</evidence>
<dbReference type="Gene3D" id="2.30.42.10">
    <property type="match status" value="1"/>
</dbReference>
<dbReference type="AlphaFoldDB" id="A0A4U5MEL4"/>
<reference evidence="3 4" key="2">
    <citation type="journal article" date="2019" name="G3 (Bethesda)">
        <title>Hybrid Assembly of the Genome of the Entomopathogenic Nematode Steinernema carpocapsae Identifies the X-Chromosome.</title>
        <authorList>
            <person name="Serra L."/>
            <person name="Macchietto M."/>
            <person name="Macias-Munoz A."/>
            <person name="McGill C.J."/>
            <person name="Rodriguez I.M."/>
            <person name="Rodriguez B."/>
            <person name="Murad R."/>
            <person name="Mortazavi A."/>
        </authorList>
    </citation>
    <scope>NUCLEOTIDE SEQUENCE [LARGE SCALE GENOMIC DNA]</scope>
    <source>
        <strain evidence="3 4">ALL</strain>
    </source>
</reference>
<dbReference type="OrthoDB" id="5875756at2759"/>
<keyword evidence="4" id="KW-1185">Reference proteome</keyword>
<dbReference type="Proteomes" id="UP000298663">
    <property type="component" value="Unassembled WGS sequence"/>
</dbReference>
<name>A0A4U5MEL4_STECR</name>
<gene>
    <name evidence="3" type="ORF">L596_023757</name>
</gene>
<sequence length="433" mass="48121">MKRDADRPRRPFQLERGFEGGRAMRPRDGKTSEDPPTVTTDSTYETNLGYPSCIPKRVFEEKDIVVRSVSGKIPSLRVSKTLVTLIVPKNSPCFSLIECGDFVRSVNGKLMESKKDLYEALNAMAGTDGSTTIVVTRPRRFVKLASDEVMKNLPAVYERLPGFDYLFAYMVVFPGAKIGLHVKSYNEKIYVVKCDEESLAEASFAIGDAILSIDDKPVTVVADAVSVIAETFKVKKYVQAVVERANTPQTTAIVRQALAADKTVPVDAKLCADTIQIGARFWKELERMGDPSRGALRNGIVPKTTSRLSIAQLAEECPIGTEPLNPNLLIHVMPPAPETPAKATPEAAKPEKSNKEKAATEEGSVRRRNAKPKKLKSDKQKEEEHSKRDIEVKELGKLKNILKKVRKSGRTRQKDQKDKSGDERSIERSDNFF</sequence>
<feature type="compositionally biased region" description="Polar residues" evidence="1">
    <location>
        <begin position="37"/>
        <end position="46"/>
    </location>
</feature>
<evidence type="ECO:0000313" key="3">
    <source>
        <dbReference type="EMBL" id="TKR67637.1"/>
    </source>
</evidence>
<comment type="caution">
    <text evidence="3">The sequence shown here is derived from an EMBL/GenBank/DDBJ whole genome shotgun (WGS) entry which is preliminary data.</text>
</comment>
<proteinExistence type="predicted"/>
<dbReference type="PANTHER" id="PTHR31327">
    <property type="entry name" value="SPERM MEIOSIS PDZ DOMAIN CONTAINING PROTEINS-RELATED"/>
    <property type="match status" value="1"/>
</dbReference>
<feature type="domain" description="PDZ" evidence="2">
    <location>
        <begin position="60"/>
        <end position="139"/>
    </location>
</feature>
<feature type="compositionally biased region" description="Basic and acidic residues" evidence="1">
    <location>
        <begin position="375"/>
        <end position="397"/>
    </location>
</feature>
<dbReference type="SMART" id="SM00228">
    <property type="entry name" value="PDZ"/>
    <property type="match status" value="2"/>
</dbReference>
<organism evidence="3 4">
    <name type="scientific">Steinernema carpocapsae</name>
    <name type="common">Entomopathogenic nematode</name>
    <dbReference type="NCBI Taxonomy" id="34508"/>
    <lineage>
        <taxon>Eukaryota</taxon>
        <taxon>Metazoa</taxon>
        <taxon>Ecdysozoa</taxon>
        <taxon>Nematoda</taxon>
        <taxon>Chromadorea</taxon>
        <taxon>Rhabditida</taxon>
        <taxon>Tylenchina</taxon>
        <taxon>Panagrolaimomorpha</taxon>
        <taxon>Strongyloidoidea</taxon>
        <taxon>Steinernematidae</taxon>
        <taxon>Steinernema</taxon>
    </lineage>
</organism>
<protein>
    <recommendedName>
        <fullName evidence="2">PDZ domain-containing protein</fullName>
    </recommendedName>
</protein>
<dbReference type="InterPro" id="IPR036034">
    <property type="entry name" value="PDZ_sf"/>
</dbReference>
<dbReference type="SUPFAM" id="SSF50156">
    <property type="entry name" value="PDZ domain-like"/>
    <property type="match status" value="1"/>
</dbReference>
<dbReference type="PANTHER" id="PTHR31327:SF7">
    <property type="entry name" value="PDZ DOMAIN-CONTAINING PROTEIN"/>
    <property type="match status" value="1"/>
</dbReference>
<feature type="compositionally biased region" description="Basic and acidic residues" evidence="1">
    <location>
        <begin position="348"/>
        <end position="365"/>
    </location>
</feature>
<dbReference type="EMBL" id="AZBU02000008">
    <property type="protein sequence ID" value="TKR67637.1"/>
    <property type="molecule type" value="Genomic_DNA"/>
</dbReference>
<feature type="region of interest" description="Disordered" evidence="1">
    <location>
        <begin position="328"/>
        <end position="433"/>
    </location>
</feature>